<evidence type="ECO:0000256" key="1">
    <source>
        <dbReference type="ARBA" id="ARBA00001970"/>
    </source>
</evidence>
<accession>A0ABQ0NYP3</accession>
<comment type="caution">
    <text evidence="11">The sequence shown here is derived from an EMBL/GenBank/DDBJ whole genome shotgun (WGS) entry which is preliminary data.</text>
</comment>
<organism evidence="11 12">
    <name type="scientific">Saccharibacter floricola DSM 15669</name>
    <dbReference type="NCBI Taxonomy" id="1123227"/>
    <lineage>
        <taxon>Bacteria</taxon>
        <taxon>Pseudomonadati</taxon>
        <taxon>Pseudomonadota</taxon>
        <taxon>Alphaproteobacteria</taxon>
        <taxon>Acetobacterales</taxon>
        <taxon>Acetobacteraceae</taxon>
        <taxon>Saccharibacter</taxon>
    </lineage>
</organism>
<dbReference type="SUPFAM" id="SSF54909">
    <property type="entry name" value="Dimeric alpha+beta barrel"/>
    <property type="match status" value="1"/>
</dbReference>
<dbReference type="PROSITE" id="PS51318">
    <property type="entry name" value="TAT"/>
    <property type="match status" value="1"/>
</dbReference>
<evidence type="ECO:0000256" key="4">
    <source>
        <dbReference type="ARBA" id="ARBA00022723"/>
    </source>
</evidence>
<name>A0ABQ0NYP3_9PROT</name>
<dbReference type="NCBIfam" id="TIGR01413">
    <property type="entry name" value="Dyp_perox_fam"/>
    <property type="match status" value="1"/>
</dbReference>
<dbReference type="InterPro" id="IPR048328">
    <property type="entry name" value="Dyp_perox_C"/>
</dbReference>
<dbReference type="InterPro" id="IPR006314">
    <property type="entry name" value="Dyp_peroxidase"/>
</dbReference>
<evidence type="ECO:0000313" key="11">
    <source>
        <dbReference type="EMBL" id="GBQ06380.1"/>
    </source>
</evidence>
<evidence type="ECO:0000256" key="2">
    <source>
        <dbReference type="ARBA" id="ARBA00022559"/>
    </source>
</evidence>
<keyword evidence="7" id="KW-0408">Iron</keyword>
<dbReference type="InterPro" id="IPR006311">
    <property type="entry name" value="TAT_signal"/>
</dbReference>
<reference evidence="11" key="1">
    <citation type="submission" date="2013-04" db="EMBL/GenBank/DDBJ databases">
        <title>The genome sequencing project of 58 acetic acid bacteria.</title>
        <authorList>
            <person name="Okamoto-Kainuma A."/>
            <person name="Ishikawa M."/>
            <person name="Umino S."/>
            <person name="Koizumi Y."/>
            <person name="Shiwa Y."/>
            <person name="Yoshikawa H."/>
            <person name="Matsutani M."/>
            <person name="Matsushita K."/>
        </authorList>
    </citation>
    <scope>NUCLEOTIDE SEQUENCE</scope>
    <source>
        <strain evidence="11">DSM 15669</strain>
    </source>
</reference>
<keyword evidence="2 11" id="KW-0575">Peroxidase</keyword>
<dbReference type="Proteomes" id="UP001062901">
    <property type="component" value="Unassembled WGS sequence"/>
</dbReference>
<feature type="signal peptide" evidence="8">
    <location>
        <begin position="1"/>
        <end position="31"/>
    </location>
</feature>
<dbReference type="PANTHER" id="PTHR30521:SF4">
    <property type="entry name" value="DEFERROCHELATASE"/>
    <property type="match status" value="1"/>
</dbReference>
<feature type="domain" description="Dyp-type peroxidase C-terminal" evidence="10">
    <location>
        <begin position="196"/>
        <end position="387"/>
    </location>
</feature>
<dbReference type="Pfam" id="PF04261">
    <property type="entry name" value="Dyp_perox_N"/>
    <property type="match status" value="1"/>
</dbReference>
<dbReference type="EMBL" id="BAQD01000011">
    <property type="protein sequence ID" value="GBQ06380.1"/>
    <property type="molecule type" value="Genomic_DNA"/>
</dbReference>
<dbReference type="RefSeq" id="WP_026294291.1">
    <property type="nucleotide sequence ID" value="NZ_BAQD01000011.1"/>
</dbReference>
<dbReference type="PROSITE" id="PS51404">
    <property type="entry name" value="DYP_PEROXIDASE"/>
    <property type="match status" value="1"/>
</dbReference>
<keyword evidence="6" id="KW-0560">Oxidoreductase</keyword>
<keyword evidence="3" id="KW-0349">Heme</keyword>
<evidence type="ECO:0000256" key="3">
    <source>
        <dbReference type="ARBA" id="ARBA00022617"/>
    </source>
</evidence>
<evidence type="ECO:0000256" key="6">
    <source>
        <dbReference type="ARBA" id="ARBA00023002"/>
    </source>
</evidence>
<keyword evidence="5 8" id="KW-0732">Signal</keyword>
<evidence type="ECO:0000313" key="12">
    <source>
        <dbReference type="Proteomes" id="UP001062901"/>
    </source>
</evidence>
<evidence type="ECO:0000259" key="10">
    <source>
        <dbReference type="Pfam" id="PF20628"/>
    </source>
</evidence>
<dbReference type="InterPro" id="IPR048327">
    <property type="entry name" value="Dyp_perox_N"/>
</dbReference>
<keyword evidence="12" id="KW-1185">Reference proteome</keyword>
<evidence type="ECO:0000259" key="9">
    <source>
        <dbReference type="Pfam" id="PF04261"/>
    </source>
</evidence>
<protein>
    <submittedName>
        <fullName evidence="11">Iron-dependent peroxidase</fullName>
    </submittedName>
</protein>
<evidence type="ECO:0000256" key="5">
    <source>
        <dbReference type="ARBA" id="ARBA00022729"/>
    </source>
</evidence>
<evidence type="ECO:0000256" key="7">
    <source>
        <dbReference type="ARBA" id="ARBA00023004"/>
    </source>
</evidence>
<proteinExistence type="predicted"/>
<evidence type="ECO:0000256" key="8">
    <source>
        <dbReference type="SAM" id="SignalP"/>
    </source>
</evidence>
<dbReference type="GO" id="GO:0004601">
    <property type="term" value="F:peroxidase activity"/>
    <property type="evidence" value="ECO:0007669"/>
    <property type="project" value="UniProtKB-KW"/>
</dbReference>
<feature type="chain" id="PRO_5047044707" evidence="8">
    <location>
        <begin position="32"/>
        <end position="400"/>
    </location>
</feature>
<comment type="cofactor">
    <cofactor evidence="1">
        <name>heme b</name>
        <dbReference type="ChEBI" id="CHEBI:60344"/>
    </cofactor>
</comment>
<gene>
    <name evidence="11" type="ORF">AA15669_0913</name>
</gene>
<dbReference type="InterPro" id="IPR011008">
    <property type="entry name" value="Dimeric_a/b-barrel"/>
</dbReference>
<dbReference type="PANTHER" id="PTHR30521">
    <property type="entry name" value="DEFERROCHELATASE/PEROXIDASE"/>
    <property type="match status" value="1"/>
</dbReference>
<feature type="domain" description="Dyp-type peroxidase N-terminal" evidence="9">
    <location>
        <begin position="39"/>
        <end position="187"/>
    </location>
</feature>
<sequence>MTSHFSLSRRHFMGGALSAAAFNALSHSAHAQAEATQHQPGIVTPQQPYIYFLTLDLPSDQKADLIALMKQWSEAATALMAGQARPDFPSPHEVASLKGAHLTLTFGFGPSIFLHDGKDRYGLLSRRPAALADLPHFNGDQLIAARSGGDLCIQSCADDPEAAFYAVRVLIHLAYGRVEPRWSQHGFLPHYSKTHTPRNLMGFKDGTINPNNHSPQEMRDIVWADPTACPWMAGGSYLVARQIRIALEHWDNMNVPFQEQTMGRQKYSGAPIGGTREHQPLTLKETDKDGNLLTAETAHARLAAPEENGGAQMLRRAYSYNNGLSYIAERWPPWRQGNEFDVGLLFLAYQKDPRTAFTKLFEKMAKFDMMNQFTTHIGSALFACPGIAPGRYVGATLLEE</sequence>
<dbReference type="Pfam" id="PF20628">
    <property type="entry name" value="Dyp_perox_C"/>
    <property type="match status" value="1"/>
</dbReference>
<keyword evidence="4" id="KW-0479">Metal-binding</keyword>